<evidence type="ECO:0000313" key="3">
    <source>
        <dbReference type="Proteomes" id="UP000324800"/>
    </source>
</evidence>
<evidence type="ECO:0000256" key="1">
    <source>
        <dbReference type="SAM" id="MobiDB-lite"/>
    </source>
</evidence>
<dbReference type="AlphaFoldDB" id="A0A5J4TSN5"/>
<dbReference type="EMBL" id="SNRW01027020">
    <property type="protein sequence ID" value="KAA6360375.1"/>
    <property type="molecule type" value="Genomic_DNA"/>
</dbReference>
<proteinExistence type="predicted"/>
<comment type="caution">
    <text evidence="2">The sequence shown here is derived from an EMBL/GenBank/DDBJ whole genome shotgun (WGS) entry which is preliminary data.</text>
</comment>
<feature type="non-terminal residue" evidence="2">
    <location>
        <position position="1"/>
    </location>
</feature>
<dbReference type="Proteomes" id="UP000324800">
    <property type="component" value="Unassembled WGS sequence"/>
</dbReference>
<organism evidence="2 3">
    <name type="scientific">Streblomastix strix</name>
    <dbReference type="NCBI Taxonomy" id="222440"/>
    <lineage>
        <taxon>Eukaryota</taxon>
        <taxon>Metamonada</taxon>
        <taxon>Preaxostyla</taxon>
        <taxon>Oxymonadida</taxon>
        <taxon>Streblomastigidae</taxon>
        <taxon>Streblomastix</taxon>
    </lineage>
</organism>
<name>A0A5J4TSN5_9EUKA</name>
<sequence length="43" mass="4881">YNQPRRGREFQSMWRGGRGRGRGGFQTDIQTGANAFPVFPLNP</sequence>
<accession>A0A5J4TSN5</accession>
<reference evidence="2 3" key="1">
    <citation type="submission" date="2019-03" db="EMBL/GenBank/DDBJ databases">
        <title>Single cell metagenomics reveals metabolic interactions within the superorganism composed of flagellate Streblomastix strix and complex community of Bacteroidetes bacteria on its surface.</title>
        <authorList>
            <person name="Treitli S.C."/>
            <person name="Kolisko M."/>
            <person name="Husnik F."/>
            <person name="Keeling P."/>
            <person name="Hampl V."/>
        </authorList>
    </citation>
    <scope>NUCLEOTIDE SEQUENCE [LARGE SCALE GENOMIC DNA]</scope>
    <source>
        <strain evidence="2">ST1C</strain>
    </source>
</reference>
<evidence type="ECO:0000313" key="2">
    <source>
        <dbReference type="EMBL" id="KAA6360375.1"/>
    </source>
</evidence>
<protein>
    <submittedName>
        <fullName evidence="2">Uncharacterized protein</fullName>
    </submittedName>
</protein>
<gene>
    <name evidence="2" type="ORF">EZS28_044099</name>
</gene>
<feature type="region of interest" description="Disordered" evidence="1">
    <location>
        <begin position="1"/>
        <end position="29"/>
    </location>
</feature>